<evidence type="ECO:0000256" key="4">
    <source>
        <dbReference type="ARBA" id="ARBA00023180"/>
    </source>
</evidence>
<keyword evidence="3 5" id="KW-0472">Membrane</keyword>
<feature type="chain" id="PRO_5018668366" description="Immunoglobulin subtype domain-containing protein" evidence="6">
    <location>
        <begin position="28"/>
        <end position="253"/>
    </location>
</feature>
<evidence type="ECO:0000256" key="3">
    <source>
        <dbReference type="ARBA" id="ARBA00023136"/>
    </source>
</evidence>
<keyword evidence="8" id="KW-1185">Reference proteome</keyword>
<reference evidence="7" key="1">
    <citation type="submission" date="2025-08" db="UniProtKB">
        <authorList>
            <consortium name="Ensembl"/>
        </authorList>
    </citation>
    <scope>IDENTIFICATION</scope>
</reference>
<keyword evidence="2 6" id="KW-0732">Signal</keyword>
<dbReference type="InterPro" id="IPR036179">
    <property type="entry name" value="Ig-like_dom_sf"/>
</dbReference>
<keyword evidence="5" id="KW-0812">Transmembrane</keyword>
<evidence type="ECO:0008006" key="9">
    <source>
        <dbReference type="Google" id="ProtNLM"/>
    </source>
</evidence>
<dbReference type="SUPFAM" id="SSF48726">
    <property type="entry name" value="Immunoglobulin"/>
    <property type="match status" value="1"/>
</dbReference>
<dbReference type="Proteomes" id="UP000261620">
    <property type="component" value="Unplaced"/>
</dbReference>
<evidence type="ECO:0000313" key="8">
    <source>
        <dbReference type="Proteomes" id="UP000261620"/>
    </source>
</evidence>
<feature type="transmembrane region" description="Helical" evidence="5">
    <location>
        <begin position="221"/>
        <end position="241"/>
    </location>
</feature>
<dbReference type="STRING" id="94237.ENSMMOP00000027217"/>
<dbReference type="PANTHER" id="PTHR12080:SF80">
    <property type="entry name" value="IMMUNOGLOBULIN V-SET DOMAIN-CONTAINING PROTEIN"/>
    <property type="match status" value="1"/>
</dbReference>
<protein>
    <recommendedName>
        <fullName evidence="9">Immunoglobulin subtype domain-containing protein</fullName>
    </recommendedName>
</protein>
<feature type="signal peptide" evidence="6">
    <location>
        <begin position="1"/>
        <end position="27"/>
    </location>
</feature>
<sequence length="253" mass="28263">MQLLTFERLALNLTLSILTYRVAVSTGTPVFVKTGEDLFLDVKKNVTITKGSDFAWKFNGHRNVVKYNGGQPYHFDERAVFSVQTFSLLLKNAQKNDSGDYFAYYSGDKDNVLAKYQVTVQDPVSAVELTVESETDSCNLSVTCRTQDSHINVTVRCVDRTCIQEGGGPPNVTTTGASLHIYLQNGKIICNYSNQVSWERNYKKDFCLQNVDSEPGTKTTIIGPVIACISLPIICIVVYLIRKTRNRKSNCAF</sequence>
<dbReference type="AlphaFoldDB" id="A0A3Q4BXV9"/>
<keyword evidence="5" id="KW-1133">Transmembrane helix</keyword>
<comment type="subcellular location">
    <subcellularLocation>
        <location evidence="1">Membrane</location>
    </subcellularLocation>
</comment>
<dbReference type="Gene3D" id="2.60.40.10">
    <property type="entry name" value="Immunoglobulins"/>
    <property type="match status" value="1"/>
</dbReference>
<dbReference type="OMA" id="NKVSWKA"/>
<reference evidence="7" key="2">
    <citation type="submission" date="2025-09" db="UniProtKB">
        <authorList>
            <consortium name="Ensembl"/>
        </authorList>
    </citation>
    <scope>IDENTIFICATION</scope>
</reference>
<dbReference type="PANTHER" id="PTHR12080">
    <property type="entry name" value="SIGNALING LYMPHOCYTIC ACTIVATION MOLECULE"/>
    <property type="match status" value="1"/>
</dbReference>
<proteinExistence type="predicted"/>
<dbReference type="Ensembl" id="ENSMMOT00000027680.1">
    <property type="protein sequence ID" value="ENSMMOP00000027217.1"/>
    <property type="gene ID" value="ENSMMOG00000020578.1"/>
</dbReference>
<evidence type="ECO:0000256" key="2">
    <source>
        <dbReference type="ARBA" id="ARBA00022729"/>
    </source>
</evidence>
<evidence type="ECO:0000256" key="6">
    <source>
        <dbReference type="SAM" id="SignalP"/>
    </source>
</evidence>
<evidence type="ECO:0000313" key="7">
    <source>
        <dbReference type="Ensembl" id="ENSMMOP00000027217.1"/>
    </source>
</evidence>
<evidence type="ECO:0000256" key="5">
    <source>
        <dbReference type="SAM" id="Phobius"/>
    </source>
</evidence>
<accession>A0A3Q4BXV9</accession>
<keyword evidence="4" id="KW-0325">Glycoprotein</keyword>
<organism evidence="7 8">
    <name type="scientific">Mola mola</name>
    <name type="common">Ocean sunfish</name>
    <name type="synonym">Tetraodon mola</name>
    <dbReference type="NCBI Taxonomy" id="94237"/>
    <lineage>
        <taxon>Eukaryota</taxon>
        <taxon>Metazoa</taxon>
        <taxon>Chordata</taxon>
        <taxon>Craniata</taxon>
        <taxon>Vertebrata</taxon>
        <taxon>Euteleostomi</taxon>
        <taxon>Actinopterygii</taxon>
        <taxon>Neopterygii</taxon>
        <taxon>Teleostei</taxon>
        <taxon>Neoteleostei</taxon>
        <taxon>Acanthomorphata</taxon>
        <taxon>Eupercaria</taxon>
        <taxon>Tetraodontiformes</taxon>
        <taxon>Molidae</taxon>
        <taxon>Mola</taxon>
    </lineage>
</organism>
<name>A0A3Q4BXV9_MOLML</name>
<dbReference type="InterPro" id="IPR015631">
    <property type="entry name" value="CD2/SLAM_rcpt"/>
</dbReference>
<dbReference type="InterPro" id="IPR013783">
    <property type="entry name" value="Ig-like_fold"/>
</dbReference>
<evidence type="ECO:0000256" key="1">
    <source>
        <dbReference type="ARBA" id="ARBA00004370"/>
    </source>
</evidence>
<dbReference type="GO" id="GO:0016020">
    <property type="term" value="C:membrane"/>
    <property type="evidence" value="ECO:0007669"/>
    <property type="project" value="UniProtKB-SubCell"/>
</dbReference>